<organism evidence="1 2">
    <name type="scientific">Escherichia phage Lw1</name>
    <dbReference type="NCBI Taxonomy" id="1307804"/>
    <lineage>
        <taxon>Viruses</taxon>
        <taxon>Duplodnaviria</taxon>
        <taxon>Heunggongvirae</taxon>
        <taxon>Uroviricota</taxon>
        <taxon>Caudoviricetes</taxon>
        <taxon>Pantevenvirales</taxon>
        <taxon>Straboviridae</taxon>
        <taxon>Pseudotevenvirus</taxon>
        <taxon>Pseudotevenvirus lw1</taxon>
    </lineage>
</organism>
<dbReference type="KEGG" id="vg:16205238"/>
<proteinExistence type="predicted"/>
<evidence type="ECO:0000313" key="1">
    <source>
        <dbReference type="EMBL" id="AGJ71505.1"/>
    </source>
</evidence>
<accession>M9UXI7</accession>
<dbReference type="EMBL" id="KC801932">
    <property type="protein sequence ID" value="AGJ71505.1"/>
    <property type="molecule type" value="Genomic_DNA"/>
</dbReference>
<gene>
    <name evidence="1" type="ORF">Lw1_gp097</name>
</gene>
<name>M9UXI7_9CAUD</name>
<protein>
    <submittedName>
        <fullName evidence="1">Uncharacterized protein</fullName>
    </submittedName>
</protein>
<dbReference type="Proteomes" id="UP000012999">
    <property type="component" value="Segment"/>
</dbReference>
<sequence length="126" mass="14944">MKNEPSKTVRLIRWEGNELRYEDGDREFVHEMLAHNLGLKNANLVQMQQTADPDTWQCVIVELNPNKEYTEDELFVLVQDVPARQKCFMIDMPRENYENIKKARQKPKNNVFDLFMGYHEEPQTTA</sequence>
<keyword evidence="2" id="KW-1185">Reference proteome</keyword>
<evidence type="ECO:0000313" key="2">
    <source>
        <dbReference type="Proteomes" id="UP000012999"/>
    </source>
</evidence>
<reference evidence="1" key="1">
    <citation type="submission" date="2013-03" db="EMBL/GenBank/DDBJ databases">
        <authorList>
            <person name="Kushkina A.I."/>
            <person name="Tovkach F.I."/>
            <person name="Comeau A.M."/>
            <person name="Kostetskii I.E."/>
            <person name="Lisovskiy I."/>
            <person name="Ostapchuk A.M."/>
            <person name="Voychuk S.I."/>
            <person name="Gorb T.Y."/>
            <person name="Romanyuk L.V."/>
        </authorList>
    </citation>
    <scope>NUCLEOTIDE SEQUENCE [LARGE SCALE GENOMIC DNA]</scope>
</reference>
<dbReference type="GeneID" id="16205238"/>
<dbReference type="RefSeq" id="YP_008060620.1">
    <property type="nucleotide sequence ID" value="NC_021344.2"/>
</dbReference>